<dbReference type="EMBL" id="CAUJNA010001626">
    <property type="protein sequence ID" value="CAJ1388038.1"/>
    <property type="molecule type" value="Genomic_DNA"/>
</dbReference>
<dbReference type="SUPFAM" id="SSF54768">
    <property type="entry name" value="dsRNA-binding domain-like"/>
    <property type="match status" value="1"/>
</dbReference>
<protein>
    <recommendedName>
        <fullName evidence="4">DRBM domain-containing protein</fullName>
    </recommendedName>
</protein>
<dbReference type="AlphaFoldDB" id="A0AA36II23"/>
<comment type="caution">
    <text evidence="2">The sequence shown here is derived from an EMBL/GenBank/DDBJ whole genome shotgun (WGS) entry which is preliminary data.</text>
</comment>
<organism evidence="2 3">
    <name type="scientific">Effrenium voratum</name>
    <dbReference type="NCBI Taxonomy" id="2562239"/>
    <lineage>
        <taxon>Eukaryota</taxon>
        <taxon>Sar</taxon>
        <taxon>Alveolata</taxon>
        <taxon>Dinophyceae</taxon>
        <taxon>Suessiales</taxon>
        <taxon>Symbiodiniaceae</taxon>
        <taxon>Effrenium</taxon>
    </lineage>
</organism>
<keyword evidence="3" id="KW-1185">Reference proteome</keyword>
<gene>
    <name evidence="2" type="ORF">EVOR1521_LOCUS13992</name>
</gene>
<evidence type="ECO:0000313" key="3">
    <source>
        <dbReference type="Proteomes" id="UP001178507"/>
    </source>
</evidence>
<evidence type="ECO:0008006" key="4">
    <source>
        <dbReference type="Google" id="ProtNLM"/>
    </source>
</evidence>
<dbReference type="Gene3D" id="3.30.160.20">
    <property type="match status" value="1"/>
</dbReference>
<feature type="compositionally biased region" description="Basic and acidic residues" evidence="1">
    <location>
        <begin position="174"/>
        <end position="187"/>
    </location>
</feature>
<accession>A0AA36II23</accession>
<dbReference type="Proteomes" id="UP001178507">
    <property type="component" value="Unassembled WGS sequence"/>
</dbReference>
<reference evidence="2" key="1">
    <citation type="submission" date="2023-08" db="EMBL/GenBank/DDBJ databases">
        <authorList>
            <person name="Chen Y."/>
            <person name="Shah S."/>
            <person name="Dougan E. K."/>
            <person name="Thang M."/>
            <person name="Chan C."/>
        </authorList>
    </citation>
    <scope>NUCLEOTIDE SEQUENCE</scope>
</reference>
<feature type="region of interest" description="Disordered" evidence="1">
    <location>
        <begin position="133"/>
        <end position="206"/>
    </location>
</feature>
<evidence type="ECO:0000256" key="1">
    <source>
        <dbReference type="SAM" id="MobiDB-lite"/>
    </source>
</evidence>
<feature type="region of interest" description="Disordered" evidence="1">
    <location>
        <begin position="83"/>
        <end position="112"/>
    </location>
</feature>
<proteinExistence type="predicted"/>
<evidence type="ECO:0000313" key="2">
    <source>
        <dbReference type="EMBL" id="CAJ1388038.1"/>
    </source>
</evidence>
<sequence>MVVPLQAATDPKTELNIFSQRYCQRPMTQADISYRTRKFGNQYQSIVKLDCIQGQEYAGQLCVKQKEAEKSAAKQAVMAMANLHPPTSKDPKKKTKRLSPNGLAAKKAKQAKDLFSASSRRISCSAWPALLSAPAPVPGRRRKPPRLRRLRRPAARHTAARRSARGRPETSTARSKDTSLQERDSQGARKKMWQGSGGVPVGSGTCHRSALTDRRCVFGSRRLGLVRNTTKKRIYMLNS</sequence>
<name>A0AA36II23_9DINO</name>
<feature type="compositionally biased region" description="Basic residues" evidence="1">
    <location>
        <begin position="139"/>
        <end position="165"/>
    </location>
</feature>